<evidence type="ECO:0000256" key="1">
    <source>
        <dbReference type="SAM" id="MobiDB-lite"/>
    </source>
</evidence>
<feature type="compositionally biased region" description="Gly residues" evidence="1">
    <location>
        <begin position="56"/>
        <end position="66"/>
    </location>
</feature>
<feature type="non-terminal residue" evidence="2">
    <location>
        <position position="88"/>
    </location>
</feature>
<reference evidence="2" key="1">
    <citation type="submission" date="2020-02" db="EMBL/GenBank/DDBJ databases">
        <authorList>
            <person name="Meier V. D."/>
        </authorList>
    </citation>
    <scope>NUCLEOTIDE SEQUENCE</scope>
    <source>
        <strain evidence="2">AVDCRST_MAG48</strain>
    </source>
</reference>
<evidence type="ECO:0000313" key="2">
    <source>
        <dbReference type="EMBL" id="CAA9328898.1"/>
    </source>
</evidence>
<dbReference type="EMBL" id="CADCTS010000431">
    <property type="protein sequence ID" value="CAA9328898.1"/>
    <property type="molecule type" value="Genomic_DNA"/>
</dbReference>
<sequence length="88" mass="9103">EILLDPLHRVGRPGAADEGELVAARVVEGRLHADALVVVVVPDDVDLRRGADASPGDGGTPVGGRSAGRSAARPTCQDRVDRWVSSAL</sequence>
<accession>A0A6J4LHF1</accession>
<proteinExistence type="predicted"/>
<feature type="region of interest" description="Disordered" evidence="1">
    <location>
        <begin position="47"/>
        <end position="77"/>
    </location>
</feature>
<dbReference type="AlphaFoldDB" id="A0A6J4LHF1"/>
<feature type="non-terminal residue" evidence="2">
    <location>
        <position position="1"/>
    </location>
</feature>
<gene>
    <name evidence="2" type="ORF">AVDCRST_MAG48-3034</name>
</gene>
<organism evidence="2">
    <name type="scientific">uncultured Friedmanniella sp</name>
    <dbReference type="NCBI Taxonomy" id="335381"/>
    <lineage>
        <taxon>Bacteria</taxon>
        <taxon>Bacillati</taxon>
        <taxon>Actinomycetota</taxon>
        <taxon>Actinomycetes</taxon>
        <taxon>Propionibacteriales</taxon>
        <taxon>Nocardioidaceae</taxon>
        <taxon>Friedmanniella</taxon>
        <taxon>environmental samples</taxon>
    </lineage>
</organism>
<protein>
    <submittedName>
        <fullName evidence="2">Uncharacterized protein</fullName>
    </submittedName>
</protein>
<name>A0A6J4LHF1_9ACTN</name>